<dbReference type="Proteomes" id="UP001419268">
    <property type="component" value="Unassembled WGS sequence"/>
</dbReference>
<dbReference type="GO" id="GO:0051082">
    <property type="term" value="F:unfolded protein binding"/>
    <property type="evidence" value="ECO:0007669"/>
    <property type="project" value="InterPro"/>
</dbReference>
<dbReference type="GO" id="GO:0005737">
    <property type="term" value="C:cytoplasm"/>
    <property type="evidence" value="ECO:0007669"/>
    <property type="project" value="TreeGrafter"/>
</dbReference>
<reference evidence="2 3" key="1">
    <citation type="submission" date="2024-01" db="EMBL/GenBank/DDBJ databases">
        <title>Genome assemblies of Stephania.</title>
        <authorList>
            <person name="Yang L."/>
        </authorList>
    </citation>
    <scope>NUCLEOTIDE SEQUENCE [LARGE SCALE GENOMIC DNA]</scope>
    <source>
        <strain evidence="2">JXDWG</strain>
        <tissue evidence="2">Leaf</tissue>
    </source>
</reference>
<sequence>MGKDDSVLEELHKLKMKFLKKTLVGGEKILCFTRDGADIYVDSHISFTQAILGGMVDVPTLSGKTQVKIPKGVQPGKLLVLRGHGSWKWVTGFISSYVLVELTGGHNFLTD</sequence>
<dbReference type="InterPro" id="IPR002939">
    <property type="entry name" value="DnaJ_C"/>
</dbReference>
<dbReference type="SUPFAM" id="SSF49493">
    <property type="entry name" value="HSP40/DnaJ peptide-binding domain"/>
    <property type="match status" value="1"/>
</dbReference>
<organism evidence="2 3">
    <name type="scientific">Stephania cephalantha</name>
    <dbReference type="NCBI Taxonomy" id="152367"/>
    <lineage>
        <taxon>Eukaryota</taxon>
        <taxon>Viridiplantae</taxon>
        <taxon>Streptophyta</taxon>
        <taxon>Embryophyta</taxon>
        <taxon>Tracheophyta</taxon>
        <taxon>Spermatophyta</taxon>
        <taxon>Magnoliopsida</taxon>
        <taxon>Ranunculales</taxon>
        <taxon>Menispermaceae</taxon>
        <taxon>Menispermoideae</taxon>
        <taxon>Cissampelideae</taxon>
        <taxon>Stephania</taxon>
    </lineage>
</organism>
<comment type="caution">
    <text evidence="2">The sequence shown here is derived from an EMBL/GenBank/DDBJ whole genome shotgun (WGS) entry which is preliminary data.</text>
</comment>
<keyword evidence="3" id="KW-1185">Reference proteome</keyword>
<name>A0AAP0HWB9_9MAGN</name>
<feature type="domain" description="Chaperone DnaJ C-terminal" evidence="1">
    <location>
        <begin position="32"/>
        <end position="88"/>
    </location>
</feature>
<dbReference type="PANTHER" id="PTHR43096:SF36">
    <property type="entry name" value="CHAPERONE PROTEIN DNAJ 1, MITOCHONDRIAL"/>
    <property type="match status" value="1"/>
</dbReference>
<gene>
    <name evidence="2" type="ORF">Scep_023492</name>
</gene>
<dbReference type="Pfam" id="PF01556">
    <property type="entry name" value="DnaJ_C"/>
    <property type="match status" value="1"/>
</dbReference>
<dbReference type="AlphaFoldDB" id="A0AAP0HWB9"/>
<dbReference type="InterPro" id="IPR008971">
    <property type="entry name" value="HSP40/DnaJ_pept-bd"/>
</dbReference>
<dbReference type="EMBL" id="JBBNAG010000010">
    <property type="protein sequence ID" value="KAK9100062.1"/>
    <property type="molecule type" value="Genomic_DNA"/>
</dbReference>
<evidence type="ECO:0000313" key="3">
    <source>
        <dbReference type="Proteomes" id="UP001419268"/>
    </source>
</evidence>
<dbReference type="PANTHER" id="PTHR43096">
    <property type="entry name" value="DNAJ HOMOLOG 1, MITOCHONDRIAL-RELATED"/>
    <property type="match status" value="1"/>
</dbReference>
<evidence type="ECO:0000259" key="1">
    <source>
        <dbReference type="Pfam" id="PF01556"/>
    </source>
</evidence>
<dbReference type="GO" id="GO:0042026">
    <property type="term" value="P:protein refolding"/>
    <property type="evidence" value="ECO:0007669"/>
    <property type="project" value="TreeGrafter"/>
</dbReference>
<dbReference type="Gene3D" id="2.60.260.20">
    <property type="entry name" value="Urease metallochaperone UreE, N-terminal domain"/>
    <property type="match status" value="1"/>
</dbReference>
<accession>A0AAP0HWB9</accession>
<proteinExistence type="predicted"/>
<evidence type="ECO:0000313" key="2">
    <source>
        <dbReference type="EMBL" id="KAK9100062.1"/>
    </source>
</evidence>
<protein>
    <recommendedName>
        <fullName evidence="1">Chaperone DnaJ C-terminal domain-containing protein</fullName>
    </recommendedName>
</protein>